<dbReference type="EMBL" id="CP110423">
    <property type="protein sequence ID" value="WAQ82742.1"/>
    <property type="molecule type" value="Genomic_DNA"/>
</dbReference>
<protein>
    <submittedName>
        <fullName evidence="2">Uncharacterized protein</fullName>
    </submittedName>
</protein>
<dbReference type="GeneID" id="77807936"/>
<evidence type="ECO:0000256" key="1">
    <source>
        <dbReference type="SAM" id="MobiDB-lite"/>
    </source>
</evidence>
<evidence type="ECO:0000313" key="3">
    <source>
        <dbReference type="Proteomes" id="UP001164743"/>
    </source>
</evidence>
<dbReference type="Proteomes" id="UP001164743">
    <property type="component" value="Chromosome 3A"/>
</dbReference>
<sequence length="56" mass="6514">MVWHHPKPAGLAILSAHQHIQLHIHPFHFIPPHHDKESKDQETSTTTSFDQRKGFN</sequence>
<reference evidence="2" key="1">
    <citation type="submission" date="2022-10" db="EMBL/GenBank/DDBJ databases">
        <title>Puccinia triticina Genome sequencing and assembly.</title>
        <authorList>
            <person name="Li C."/>
        </authorList>
    </citation>
    <scope>NUCLEOTIDE SEQUENCE</scope>
    <source>
        <strain evidence="2">Pt15</strain>
    </source>
</reference>
<feature type="region of interest" description="Disordered" evidence="1">
    <location>
        <begin position="29"/>
        <end position="56"/>
    </location>
</feature>
<name>A0ABY7CFM5_9BASI</name>
<proteinExistence type="predicted"/>
<accession>A0ABY7CFM5</accession>
<evidence type="ECO:0000313" key="2">
    <source>
        <dbReference type="EMBL" id="WAQ82742.1"/>
    </source>
</evidence>
<feature type="compositionally biased region" description="Basic and acidic residues" evidence="1">
    <location>
        <begin position="32"/>
        <end position="42"/>
    </location>
</feature>
<dbReference type="RefSeq" id="XP_053018297.1">
    <property type="nucleotide sequence ID" value="XM_053167041.1"/>
</dbReference>
<organism evidence="2 3">
    <name type="scientific">Puccinia triticina</name>
    <dbReference type="NCBI Taxonomy" id="208348"/>
    <lineage>
        <taxon>Eukaryota</taxon>
        <taxon>Fungi</taxon>
        <taxon>Dikarya</taxon>
        <taxon>Basidiomycota</taxon>
        <taxon>Pucciniomycotina</taxon>
        <taxon>Pucciniomycetes</taxon>
        <taxon>Pucciniales</taxon>
        <taxon>Pucciniaceae</taxon>
        <taxon>Puccinia</taxon>
    </lineage>
</organism>
<gene>
    <name evidence="2" type="ORF">PtA15_3A106</name>
</gene>
<keyword evidence="3" id="KW-1185">Reference proteome</keyword>